<dbReference type="Gene3D" id="3.40.50.2300">
    <property type="match status" value="1"/>
</dbReference>
<dbReference type="PROSITE" id="PS50930">
    <property type="entry name" value="HTH_LYTTR"/>
    <property type="match status" value="1"/>
</dbReference>
<gene>
    <name evidence="5" type="ORF">J0A66_08895</name>
</gene>
<keyword evidence="2" id="KW-0597">Phosphoprotein</keyword>
<dbReference type="Pfam" id="PF04397">
    <property type="entry name" value="LytTR"/>
    <property type="match status" value="1"/>
</dbReference>
<proteinExistence type="predicted"/>
<organism evidence="5 6">
    <name type="scientific">Bowmanella dokdonensis</name>
    <dbReference type="NCBI Taxonomy" id="751969"/>
    <lineage>
        <taxon>Bacteria</taxon>
        <taxon>Pseudomonadati</taxon>
        <taxon>Pseudomonadota</taxon>
        <taxon>Gammaproteobacteria</taxon>
        <taxon>Alteromonadales</taxon>
        <taxon>Alteromonadaceae</taxon>
        <taxon>Bowmanella</taxon>
    </lineage>
</organism>
<sequence>MLRYMIVEDEDLACERLKMELSVRPAWHLVAEAREVNEARQALMRHKPQVCFMDINIVGGSGFELVRELQGRLDTRWVFTTAYSEYAAQAFAVNACDYLLKPFDQQRFEAVLGKLEARYAAEQKPLERLAIRSMGHVQFIPVTTIIWIKGAGNYLELHCQDKTYLHRESMAVLEQSLDARQFLRVHRSAMINLDHLMAINSELGRFNNIEMSNGDEVRIGQCYRQSLFRQIGLESTD</sequence>
<dbReference type="EMBL" id="JAFKCV010000004">
    <property type="protein sequence ID" value="MBN7825336.1"/>
    <property type="molecule type" value="Genomic_DNA"/>
</dbReference>
<evidence type="ECO:0000256" key="1">
    <source>
        <dbReference type="ARBA" id="ARBA00023012"/>
    </source>
</evidence>
<dbReference type="InterPro" id="IPR007492">
    <property type="entry name" value="LytTR_DNA-bd_dom"/>
</dbReference>
<keyword evidence="6" id="KW-1185">Reference proteome</keyword>
<reference evidence="5" key="1">
    <citation type="submission" date="2021-03" db="EMBL/GenBank/DDBJ databases">
        <title>novel species isolated from a fishpond in China.</title>
        <authorList>
            <person name="Lu H."/>
            <person name="Cai Z."/>
        </authorList>
    </citation>
    <scope>NUCLEOTIDE SEQUENCE</scope>
    <source>
        <strain evidence="5">JCM 30855</strain>
    </source>
</reference>
<accession>A0A939DP22</accession>
<comment type="caution">
    <text evidence="5">The sequence shown here is derived from an EMBL/GenBank/DDBJ whole genome shotgun (WGS) entry which is preliminary data.</text>
</comment>
<dbReference type="RefSeq" id="WP_206573447.1">
    <property type="nucleotide sequence ID" value="NZ_JAFKCV010000004.1"/>
</dbReference>
<dbReference type="PROSITE" id="PS50110">
    <property type="entry name" value="RESPONSE_REGULATORY"/>
    <property type="match status" value="1"/>
</dbReference>
<dbReference type="PANTHER" id="PTHR37299:SF1">
    <property type="entry name" value="STAGE 0 SPORULATION PROTEIN A HOMOLOG"/>
    <property type="match status" value="1"/>
</dbReference>
<evidence type="ECO:0000313" key="6">
    <source>
        <dbReference type="Proteomes" id="UP000664654"/>
    </source>
</evidence>
<dbReference type="InterPro" id="IPR001789">
    <property type="entry name" value="Sig_transdc_resp-reg_receiver"/>
</dbReference>
<dbReference type="InterPro" id="IPR046947">
    <property type="entry name" value="LytR-like"/>
</dbReference>
<dbReference type="GO" id="GO:0000156">
    <property type="term" value="F:phosphorelay response regulator activity"/>
    <property type="evidence" value="ECO:0007669"/>
    <property type="project" value="InterPro"/>
</dbReference>
<dbReference type="SMART" id="SM00850">
    <property type="entry name" value="LytTR"/>
    <property type="match status" value="1"/>
</dbReference>
<feature type="domain" description="Response regulatory" evidence="3">
    <location>
        <begin position="3"/>
        <end position="116"/>
    </location>
</feature>
<feature type="modified residue" description="4-aspartylphosphate" evidence="2">
    <location>
        <position position="54"/>
    </location>
</feature>
<protein>
    <submittedName>
        <fullName evidence="5">Response regulator transcription factor</fullName>
    </submittedName>
</protein>
<evidence type="ECO:0000259" key="4">
    <source>
        <dbReference type="PROSITE" id="PS50930"/>
    </source>
</evidence>
<dbReference type="Gene3D" id="2.40.50.1020">
    <property type="entry name" value="LytTr DNA-binding domain"/>
    <property type="match status" value="1"/>
</dbReference>
<dbReference type="SUPFAM" id="SSF52172">
    <property type="entry name" value="CheY-like"/>
    <property type="match status" value="1"/>
</dbReference>
<keyword evidence="1" id="KW-0902">Two-component regulatory system</keyword>
<dbReference type="Pfam" id="PF00072">
    <property type="entry name" value="Response_reg"/>
    <property type="match status" value="1"/>
</dbReference>
<evidence type="ECO:0000313" key="5">
    <source>
        <dbReference type="EMBL" id="MBN7825336.1"/>
    </source>
</evidence>
<evidence type="ECO:0000256" key="2">
    <source>
        <dbReference type="PROSITE-ProRule" id="PRU00169"/>
    </source>
</evidence>
<dbReference type="PANTHER" id="PTHR37299">
    <property type="entry name" value="TRANSCRIPTIONAL REGULATOR-RELATED"/>
    <property type="match status" value="1"/>
</dbReference>
<name>A0A939DP22_9ALTE</name>
<feature type="domain" description="HTH LytTR-type" evidence="4">
    <location>
        <begin position="129"/>
        <end position="196"/>
    </location>
</feature>
<dbReference type="InterPro" id="IPR011006">
    <property type="entry name" value="CheY-like_superfamily"/>
</dbReference>
<dbReference type="AlphaFoldDB" id="A0A939DP22"/>
<dbReference type="SMART" id="SM00448">
    <property type="entry name" value="REC"/>
    <property type="match status" value="1"/>
</dbReference>
<evidence type="ECO:0000259" key="3">
    <source>
        <dbReference type="PROSITE" id="PS50110"/>
    </source>
</evidence>
<dbReference type="GO" id="GO:0003677">
    <property type="term" value="F:DNA binding"/>
    <property type="evidence" value="ECO:0007669"/>
    <property type="project" value="InterPro"/>
</dbReference>
<dbReference type="Proteomes" id="UP000664654">
    <property type="component" value="Unassembled WGS sequence"/>
</dbReference>